<keyword evidence="2" id="KW-1185">Reference proteome</keyword>
<accession>A0ABR8WZ54</accession>
<reference evidence="1 2" key="1">
    <citation type="submission" date="2020-08" db="EMBL/GenBank/DDBJ databases">
        <title>A Genomic Blueprint of the Chicken Gut Microbiome.</title>
        <authorList>
            <person name="Gilroy R."/>
            <person name="Ravi A."/>
            <person name="Getino M."/>
            <person name="Pursley I."/>
            <person name="Horton D.L."/>
            <person name="Alikhan N.-F."/>
            <person name="Baker D."/>
            <person name="Gharbi K."/>
            <person name="Hall N."/>
            <person name="Watson M."/>
            <person name="Adriaenssens E.M."/>
            <person name="Foster-Nyarko E."/>
            <person name="Jarju S."/>
            <person name="Secka A."/>
            <person name="Antonio M."/>
            <person name="Oren A."/>
            <person name="Chaudhuri R."/>
            <person name="La Ragione R.M."/>
            <person name="Hildebrand F."/>
            <person name="Pallen M.J."/>
        </authorList>
    </citation>
    <scope>NUCLEOTIDE SEQUENCE [LARGE SCALE GENOMIC DNA]</scope>
    <source>
        <strain evidence="1 2">Re57</strain>
    </source>
</reference>
<name>A0ABR8WZ54_9MICO</name>
<comment type="caution">
    <text evidence="1">The sequence shown here is derived from an EMBL/GenBank/DDBJ whole genome shotgun (WGS) entry which is preliminary data.</text>
</comment>
<gene>
    <name evidence="1" type="ORF">H9634_13915</name>
</gene>
<proteinExistence type="predicted"/>
<evidence type="ECO:0000313" key="2">
    <source>
        <dbReference type="Proteomes" id="UP000651517"/>
    </source>
</evidence>
<protein>
    <submittedName>
        <fullName evidence="1">Uncharacterized protein</fullName>
    </submittedName>
</protein>
<evidence type="ECO:0000313" key="1">
    <source>
        <dbReference type="EMBL" id="MBD8021876.1"/>
    </source>
</evidence>
<sequence>MTEAPVQEASPASSGYGTAVALQLEPTITRSEAEQVVRRRLGGGTAAARLVHHPFWLVEVTARRIPGLLARLRSSRRASAGTPAAEVNPEQTAASTITVMVDAKGGTSFISSVPVVGDRVPTPFALFGEEPAGAVSDTARQLVATALRKRFRLGMSFELSTATPQPIMKPNWVVDATGKDIEATVLVDGFDSSYWVMSAAKLSA</sequence>
<organism evidence="1 2">
    <name type="scientific">Brevibacterium gallinarum</name>
    <dbReference type="NCBI Taxonomy" id="2762220"/>
    <lineage>
        <taxon>Bacteria</taxon>
        <taxon>Bacillati</taxon>
        <taxon>Actinomycetota</taxon>
        <taxon>Actinomycetes</taxon>
        <taxon>Micrococcales</taxon>
        <taxon>Brevibacteriaceae</taxon>
        <taxon>Brevibacterium</taxon>
    </lineage>
</organism>
<dbReference type="EMBL" id="JACSPY010000022">
    <property type="protein sequence ID" value="MBD8021876.1"/>
    <property type="molecule type" value="Genomic_DNA"/>
</dbReference>
<dbReference type="Proteomes" id="UP000651517">
    <property type="component" value="Unassembled WGS sequence"/>
</dbReference>
<dbReference type="RefSeq" id="WP_191727404.1">
    <property type="nucleotide sequence ID" value="NZ_JACSPY010000022.1"/>
</dbReference>